<evidence type="ECO:0000256" key="1">
    <source>
        <dbReference type="ARBA" id="ARBA00004123"/>
    </source>
</evidence>
<keyword evidence="4" id="KW-0804">Transcription</keyword>
<dbReference type="GO" id="GO:0005634">
    <property type="term" value="C:nucleus"/>
    <property type="evidence" value="ECO:0007669"/>
    <property type="project" value="UniProtKB-SubCell"/>
</dbReference>
<feature type="compositionally biased region" description="Basic and acidic residues" evidence="6">
    <location>
        <begin position="160"/>
        <end position="179"/>
    </location>
</feature>
<proteinExistence type="inferred from homology"/>
<dbReference type="Proteomes" id="UP000324705">
    <property type="component" value="Chromosome 7A"/>
</dbReference>
<dbReference type="GO" id="GO:0003700">
    <property type="term" value="F:DNA-binding transcription factor activity"/>
    <property type="evidence" value="ECO:0007669"/>
    <property type="project" value="TreeGrafter"/>
</dbReference>
<protein>
    <recommendedName>
        <fullName evidence="7">BHLH domain-containing protein</fullName>
    </recommendedName>
</protein>
<evidence type="ECO:0000259" key="7">
    <source>
        <dbReference type="PROSITE" id="PS50888"/>
    </source>
</evidence>
<gene>
    <name evidence="8" type="ORF">TRITD_7Av1G073920</name>
</gene>
<dbReference type="EMBL" id="LT934123">
    <property type="protein sequence ID" value="VAI72954.1"/>
    <property type="molecule type" value="Genomic_DNA"/>
</dbReference>
<keyword evidence="9" id="KW-1185">Reference proteome</keyword>
<feature type="compositionally biased region" description="Basic and acidic residues" evidence="6">
    <location>
        <begin position="1"/>
        <end position="15"/>
    </location>
</feature>
<dbReference type="Gene3D" id="4.10.280.10">
    <property type="entry name" value="Helix-loop-helix DNA-binding domain"/>
    <property type="match status" value="1"/>
</dbReference>
<evidence type="ECO:0000313" key="8">
    <source>
        <dbReference type="EMBL" id="VAI72954.1"/>
    </source>
</evidence>
<feature type="region of interest" description="Disordered" evidence="6">
    <location>
        <begin position="156"/>
        <end position="260"/>
    </location>
</feature>
<dbReference type="OMA" id="LWNPPSH"/>
<evidence type="ECO:0000256" key="5">
    <source>
        <dbReference type="ARBA" id="ARBA00023242"/>
    </source>
</evidence>
<dbReference type="InterPro" id="IPR011598">
    <property type="entry name" value="bHLH_dom"/>
</dbReference>
<accession>A0A9R0Z7Z4</accession>
<evidence type="ECO:0000256" key="3">
    <source>
        <dbReference type="ARBA" id="ARBA00023015"/>
    </source>
</evidence>
<dbReference type="Pfam" id="PF00010">
    <property type="entry name" value="HLH"/>
    <property type="match status" value="1"/>
</dbReference>
<feature type="compositionally biased region" description="Polar residues" evidence="6">
    <location>
        <begin position="16"/>
        <end position="25"/>
    </location>
</feature>
<dbReference type="PANTHER" id="PTHR12565">
    <property type="entry name" value="STEROL REGULATORY ELEMENT-BINDING PROTEIN"/>
    <property type="match status" value="1"/>
</dbReference>
<sequence>METNEKNAADLEDKNQPSGHGQQPSFHGPGFSLSPEAQMDSSSSALAAMGNPFPPGLWNPPGQNFGLGETNTNAMLNGHQFSSFLGMLSAATPAYPGAQSGFMDCGAGFPGLSANSLGAMMDHPFSRNPAMGSFQNDIETSREMNVDEGCKDALLTGDRQQGDTESSHGVDASSKELSKPECSGGAGQDEGPSVSCPKKRKRPSQDRGVKHVQEGSQQLATLAAKQEKDDDDKDEPKRPVGTSRKSNGKQTEDKSDAPKEDYIHIRARSGQATNSHSLAERVRREKISERMKFLQDLVPGCSKVIGKAVMLDEIINYVQSLQRQVEFLSMKLSAVNPALDFNIERILSKDLFQSQGTASSTFGFLPDIGHQFLHPPKHSQAALHSIVNPADAFGRVTNAPVGCTFKEATHQHLRYPIEALSSDVPFAIGGSWRSDSRDVHMEISSFTFSSENLRV</sequence>
<name>A0A9R0Z7Z4_TRITD</name>
<dbReference type="CDD" id="cd18919">
    <property type="entry name" value="bHLH_AtBPE_like"/>
    <property type="match status" value="1"/>
</dbReference>
<comment type="subcellular location">
    <subcellularLocation>
        <location evidence="1">Nucleus</location>
    </subcellularLocation>
</comment>
<feature type="compositionally biased region" description="Basic and acidic residues" evidence="6">
    <location>
        <begin position="250"/>
        <end position="260"/>
    </location>
</feature>
<dbReference type="FunFam" id="4.10.280.10:FF:000002">
    <property type="entry name" value="Basic helix-loop-helix transcription factor"/>
    <property type="match status" value="1"/>
</dbReference>
<dbReference type="InterPro" id="IPR036638">
    <property type="entry name" value="HLH_DNA-bd_sf"/>
</dbReference>
<feature type="region of interest" description="Disordered" evidence="6">
    <location>
        <begin position="1"/>
        <end position="65"/>
    </location>
</feature>
<feature type="compositionally biased region" description="Basic and acidic residues" evidence="6">
    <location>
        <begin position="203"/>
        <end position="213"/>
    </location>
</feature>
<reference evidence="8 9" key="1">
    <citation type="submission" date="2017-09" db="EMBL/GenBank/DDBJ databases">
        <authorList>
            <consortium name="International Durum Wheat Genome Sequencing Consortium (IDWGSC)"/>
            <person name="Milanesi L."/>
        </authorList>
    </citation>
    <scope>NUCLEOTIDE SEQUENCE [LARGE SCALE GENOMIC DNA]</scope>
    <source>
        <strain evidence="9">cv. Svevo</strain>
    </source>
</reference>
<keyword evidence="5" id="KW-0539">Nucleus</keyword>
<dbReference type="Gramene" id="TRITD7Av1G073920.7">
    <property type="protein sequence ID" value="TRITD7Av1G073920.7"/>
    <property type="gene ID" value="TRITD7Av1G073920"/>
</dbReference>
<comment type="similarity">
    <text evidence="2">Belongs to the bHLH protein family.</text>
</comment>
<dbReference type="SUPFAM" id="SSF47459">
    <property type="entry name" value="HLH, helix-loop-helix DNA-binding domain"/>
    <property type="match status" value="1"/>
</dbReference>
<dbReference type="SMART" id="SM00353">
    <property type="entry name" value="HLH"/>
    <property type="match status" value="1"/>
</dbReference>
<evidence type="ECO:0000256" key="4">
    <source>
        <dbReference type="ARBA" id="ARBA00023163"/>
    </source>
</evidence>
<dbReference type="PANTHER" id="PTHR12565:SF432">
    <property type="entry name" value="OS06G0275600 PROTEIN"/>
    <property type="match status" value="1"/>
</dbReference>
<evidence type="ECO:0000313" key="9">
    <source>
        <dbReference type="Proteomes" id="UP000324705"/>
    </source>
</evidence>
<dbReference type="AlphaFoldDB" id="A0A9R0Z7Z4"/>
<dbReference type="GO" id="GO:0046983">
    <property type="term" value="F:protein dimerization activity"/>
    <property type="evidence" value="ECO:0007669"/>
    <property type="project" value="InterPro"/>
</dbReference>
<feature type="domain" description="BHLH" evidence="7">
    <location>
        <begin position="271"/>
        <end position="321"/>
    </location>
</feature>
<evidence type="ECO:0000256" key="6">
    <source>
        <dbReference type="SAM" id="MobiDB-lite"/>
    </source>
</evidence>
<keyword evidence="3" id="KW-0805">Transcription regulation</keyword>
<organism evidence="8 9">
    <name type="scientific">Triticum turgidum subsp. durum</name>
    <name type="common">Durum wheat</name>
    <name type="synonym">Triticum durum</name>
    <dbReference type="NCBI Taxonomy" id="4567"/>
    <lineage>
        <taxon>Eukaryota</taxon>
        <taxon>Viridiplantae</taxon>
        <taxon>Streptophyta</taxon>
        <taxon>Embryophyta</taxon>
        <taxon>Tracheophyta</taxon>
        <taxon>Spermatophyta</taxon>
        <taxon>Magnoliopsida</taxon>
        <taxon>Liliopsida</taxon>
        <taxon>Poales</taxon>
        <taxon>Poaceae</taxon>
        <taxon>BOP clade</taxon>
        <taxon>Pooideae</taxon>
        <taxon>Triticodae</taxon>
        <taxon>Triticeae</taxon>
        <taxon>Triticinae</taxon>
        <taxon>Triticum</taxon>
    </lineage>
</organism>
<evidence type="ECO:0000256" key="2">
    <source>
        <dbReference type="ARBA" id="ARBA00005510"/>
    </source>
</evidence>
<dbReference type="InterPro" id="IPR024097">
    <property type="entry name" value="bHLH_ZIP_TF"/>
</dbReference>
<dbReference type="PROSITE" id="PS50888">
    <property type="entry name" value="BHLH"/>
    <property type="match status" value="1"/>
</dbReference>